<proteinExistence type="predicted"/>
<evidence type="ECO:0000313" key="2">
    <source>
        <dbReference type="EMBL" id="MBS2552611.1"/>
    </source>
</evidence>
<dbReference type="Pfam" id="PF08445">
    <property type="entry name" value="FR47"/>
    <property type="match status" value="1"/>
</dbReference>
<keyword evidence="3" id="KW-1185">Reference proteome</keyword>
<dbReference type="Gene3D" id="3.40.630.30">
    <property type="match status" value="1"/>
</dbReference>
<dbReference type="SUPFAM" id="SSF55729">
    <property type="entry name" value="Acyl-CoA N-acyltransferases (Nat)"/>
    <property type="match status" value="1"/>
</dbReference>
<sequence>MDSLEAKVNGYLHGNARGRAVNEACGPFHIGFDAGNANPFLNYAVPEAGATVTPADIDALVAAFAKRDRTPRLEFAPGGAPGVQEALLAAGFEVQQRLPFMLVTAAELVGPAALDGIEAVVLDGSATDEELRGVALAQREAFGDSDEPQDDADFTDDVAGLRGAMEAGKFAVLARGAAGSASAGVPMAGGTCGSAIAGTTEVGGIATRPAFRRRGAGAAVTAALSRHLLEKVGLDCVWLSPAGADQERLYGSIGYRSLGEMLFIWKQQP</sequence>
<dbReference type="Proteomes" id="UP000730482">
    <property type="component" value="Unassembled WGS sequence"/>
</dbReference>
<name>A0ABS5L2Q2_9ACTN</name>
<evidence type="ECO:0000313" key="3">
    <source>
        <dbReference type="Proteomes" id="UP000730482"/>
    </source>
</evidence>
<feature type="domain" description="GCN5-related N-acetyltransferase Rv2170-like" evidence="1">
    <location>
        <begin position="200"/>
        <end position="260"/>
    </location>
</feature>
<dbReference type="RefSeq" id="WP_212018362.1">
    <property type="nucleotide sequence ID" value="NZ_JAAFYZ010000199.1"/>
</dbReference>
<organism evidence="2 3">
    <name type="scientific">Catenulispora pinistramenti</name>
    <dbReference type="NCBI Taxonomy" id="2705254"/>
    <lineage>
        <taxon>Bacteria</taxon>
        <taxon>Bacillati</taxon>
        <taxon>Actinomycetota</taxon>
        <taxon>Actinomycetes</taxon>
        <taxon>Catenulisporales</taxon>
        <taxon>Catenulisporaceae</taxon>
        <taxon>Catenulispora</taxon>
    </lineage>
</organism>
<accession>A0ABS5L2Q2</accession>
<evidence type="ECO:0000259" key="1">
    <source>
        <dbReference type="Pfam" id="PF08445"/>
    </source>
</evidence>
<gene>
    <name evidence="2" type="ORF">KGQ19_37725</name>
</gene>
<comment type="caution">
    <text evidence="2">The sequence shown here is derived from an EMBL/GenBank/DDBJ whole genome shotgun (WGS) entry which is preliminary data.</text>
</comment>
<reference evidence="2 3" key="1">
    <citation type="submission" date="2020-02" db="EMBL/GenBank/DDBJ databases">
        <title>Acidophilic actinobacteria isolated from forest soil.</title>
        <authorList>
            <person name="Golinska P."/>
        </authorList>
    </citation>
    <scope>NUCLEOTIDE SEQUENCE [LARGE SCALE GENOMIC DNA]</scope>
    <source>
        <strain evidence="2 3">NL8</strain>
    </source>
</reference>
<dbReference type="InterPro" id="IPR016181">
    <property type="entry name" value="Acyl_CoA_acyltransferase"/>
</dbReference>
<dbReference type="InterPro" id="IPR013653">
    <property type="entry name" value="GCN5-like_dom"/>
</dbReference>
<dbReference type="EMBL" id="JAAFYZ010000199">
    <property type="protein sequence ID" value="MBS2552611.1"/>
    <property type="molecule type" value="Genomic_DNA"/>
</dbReference>
<protein>
    <recommendedName>
        <fullName evidence="1">GCN5-related N-acetyltransferase Rv2170-like domain-containing protein</fullName>
    </recommendedName>
</protein>